<feature type="non-terminal residue" evidence="1">
    <location>
        <position position="1"/>
    </location>
</feature>
<reference evidence="1" key="1">
    <citation type="journal article" date="2014" name="Front. Microbiol.">
        <title>High frequency of phylogenetically diverse reductive dehalogenase-homologous genes in deep subseafloor sedimentary metagenomes.</title>
        <authorList>
            <person name="Kawai M."/>
            <person name="Futagami T."/>
            <person name="Toyoda A."/>
            <person name="Takaki Y."/>
            <person name="Nishi S."/>
            <person name="Hori S."/>
            <person name="Arai W."/>
            <person name="Tsubouchi T."/>
            <person name="Morono Y."/>
            <person name="Uchiyama I."/>
            <person name="Ito T."/>
            <person name="Fujiyama A."/>
            <person name="Inagaki F."/>
            <person name="Takami H."/>
        </authorList>
    </citation>
    <scope>NUCLEOTIDE SEQUENCE</scope>
    <source>
        <strain evidence="1">Expedition CK06-06</strain>
    </source>
</reference>
<proteinExistence type="predicted"/>
<organism evidence="1">
    <name type="scientific">marine sediment metagenome</name>
    <dbReference type="NCBI Taxonomy" id="412755"/>
    <lineage>
        <taxon>unclassified sequences</taxon>
        <taxon>metagenomes</taxon>
        <taxon>ecological metagenomes</taxon>
    </lineage>
</organism>
<dbReference type="EMBL" id="BARU01042918">
    <property type="protein sequence ID" value="GAH76810.1"/>
    <property type="molecule type" value="Genomic_DNA"/>
</dbReference>
<comment type="caution">
    <text evidence="1">The sequence shown here is derived from an EMBL/GenBank/DDBJ whole genome shotgun (WGS) entry which is preliminary data.</text>
</comment>
<accession>X1J5K5</accession>
<protein>
    <submittedName>
        <fullName evidence="1">Uncharacterized protein</fullName>
    </submittedName>
</protein>
<name>X1J5K5_9ZZZZ</name>
<evidence type="ECO:0000313" key="1">
    <source>
        <dbReference type="EMBL" id="GAH76810.1"/>
    </source>
</evidence>
<dbReference type="AlphaFoldDB" id="X1J5K5"/>
<sequence>IENYLDGLEEQLKKAFTEISFQELDVKKKKTK</sequence>
<gene>
    <name evidence="1" type="ORF">S03H2_65830</name>
</gene>